<feature type="transmembrane region" description="Helical" evidence="1">
    <location>
        <begin position="67"/>
        <end position="86"/>
    </location>
</feature>
<keyword evidence="1" id="KW-1133">Transmembrane helix</keyword>
<reference evidence="3" key="1">
    <citation type="journal article" date="2014" name="Front. Microbiol.">
        <title>High frequency of phylogenetically diverse reductive dehalogenase-homologous genes in deep subseafloor sedimentary metagenomes.</title>
        <authorList>
            <person name="Kawai M."/>
            <person name="Futagami T."/>
            <person name="Toyoda A."/>
            <person name="Takaki Y."/>
            <person name="Nishi S."/>
            <person name="Hori S."/>
            <person name="Arai W."/>
            <person name="Tsubouchi T."/>
            <person name="Morono Y."/>
            <person name="Uchiyama I."/>
            <person name="Ito T."/>
            <person name="Fujiyama A."/>
            <person name="Inagaki F."/>
            <person name="Takami H."/>
        </authorList>
    </citation>
    <scope>NUCLEOTIDE SEQUENCE</scope>
    <source>
        <strain evidence="3">Expedition CK06-06</strain>
    </source>
</reference>
<proteinExistence type="predicted"/>
<keyword evidence="1" id="KW-0812">Transmembrane</keyword>
<gene>
    <name evidence="3" type="ORF">S03H2_57490</name>
</gene>
<feature type="transmembrane region" description="Helical" evidence="1">
    <location>
        <begin position="121"/>
        <end position="142"/>
    </location>
</feature>
<feature type="non-terminal residue" evidence="3">
    <location>
        <position position="184"/>
    </location>
</feature>
<dbReference type="PROSITE" id="PS50850">
    <property type="entry name" value="MFS"/>
    <property type="match status" value="1"/>
</dbReference>
<feature type="transmembrane region" description="Helical" evidence="1">
    <location>
        <begin position="32"/>
        <end position="55"/>
    </location>
</feature>
<feature type="transmembrane region" description="Helical" evidence="1">
    <location>
        <begin position="154"/>
        <end position="179"/>
    </location>
</feature>
<organism evidence="3">
    <name type="scientific">marine sediment metagenome</name>
    <dbReference type="NCBI Taxonomy" id="412755"/>
    <lineage>
        <taxon>unclassified sequences</taxon>
        <taxon>metagenomes</taxon>
        <taxon>ecological metagenomes</taxon>
    </lineage>
</organism>
<dbReference type="PANTHER" id="PTHR11360:SF284">
    <property type="entry name" value="EG:103B4.3 PROTEIN-RELATED"/>
    <property type="match status" value="1"/>
</dbReference>
<dbReference type="Gene3D" id="1.20.1250.20">
    <property type="entry name" value="MFS general substrate transporter like domains"/>
    <property type="match status" value="1"/>
</dbReference>
<dbReference type="Pfam" id="PF07690">
    <property type="entry name" value="MFS_1"/>
    <property type="match status" value="1"/>
</dbReference>
<dbReference type="GO" id="GO:0022857">
    <property type="term" value="F:transmembrane transporter activity"/>
    <property type="evidence" value="ECO:0007669"/>
    <property type="project" value="InterPro"/>
</dbReference>
<dbReference type="EMBL" id="BARU01036851">
    <property type="protein sequence ID" value="GAH81683.1"/>
    <property type="molecule type" value="Genomic_DNA"/>
</dbReference>
<evidence type="ECO:0000256" key="1">
    <source>
        <dbReference type="SAM" id="Phobius"/>
    </source>
</evidence>
<dbReference type="AlphaFoldDB" id="X1KHZ3"/>
<dbReference type="InterPro" id="IPR050327">
    <property type="entry name" value="Proton-linked_MCT"/>
</dbReference>
<dbReference type="InterPro" id="IPR020846">
    <property type="entry name" value="MFS_dom"/>
</dbReference>
<keyword evidence="1" id="KW-0472">Membrane</keyword>
<protein>
    <recommendedName>
        <fullName evidence="2">Major facilitator superfamily (MFS) profile domain-containing protein</fullName>
    </recommendedName>
</protein>
<accession>X1KHZ3</accession>
<evidence type="ECO:0000313" key="3">
    <source>
        <dbReference type="EMBL" id="GAH81683.1"/>
    </source>
</evidence>
<comment type="caution">
    <text evidence="3">The sequence shown here is derived from an EMBL/GenBank/DDBJ whole genome shotgun (WGS) entry which is preliminary data.</text>
</comment>
<evidence type="ECO:0000259" key="2">
    <source>
        <dbReference type="PROSITE" id="PS50850"/>
    </source>
</evidence>
<dbReference type="SUPFAM" id="SSF103473">
    <property type="entry name" value="MFS general substrate transporter"/>
    <property type="match status" value="1"/>
</dbReference>
<feature type="transmembrane region" description="Helical" evidence="1">
    <location>
        <begin position="98"/>
        <end position="115"/>
    </location>
</feature>
<dbReference type="InterPro" id="IPR011701">
    <property type="entry name" value="MFS"/>
</dbReference>
<name>X1KHZ3_9ZZZZ</name>
<sequence length="184" mass="19634">MDKSGLGHPKLGQHTGEPLSVTYGRLLGDIRFWLIGLSYLLIGFSILIPFAFLSTYAVQELMLPYEVAVRLITVIGIGAVVGKMVLGPFSDTVGRIRVMMLCAALIAVGSLGMAYNQEFLILILFTAIFGLGYGAIWSLYAASASDYFSKESAGSIVGLWTLYLGVGSIISPIIAGWIADTTGT</sequence>
<dbReference type="PANTHER" id="PTHR11360">
    <property type="entry name" value="MONOCARBOXYLATE TRANSPORTER"/>
    <property type="match status" value="1"/>
</dbReference>
<dbReference type="InterPro" id="IPR036259">
    <property type="entry name" value="MFS_trans_sf"/>
</dbReference>
<feature type="domain" description="Major facilitator superfamily (MFS) profile" evidence="2">
    <location>
        <begin position="31"/>
        <end position="184"/>
    </location>
</feature>